<dbReference type="AlphaFoldDB" id="A0A3S5C4S1"/>
<proteinExistence type="predicted"/>
<gene>
    <name evidence="2" type="ORF">PXEA_LOCUS28819</name>
</gene>
<keyword evidence="3" id="KW-1185">Reference proteome</keyword>
<feature type="compositionally biased region" description="Polar residues" evidence="1">
    <location>
        <begin position="29"/>
        <end position="42"/>
    </location>
</feature>
<evidence type="ECO:0000313" key="2">
    <source>
        <dbReference type="EMBL" id="VEL35379.1"/>
    </source>
</evidence>
<organism evidence="2 3">
    <name type="scientific">Protopolystoma xenopodis</name>
    <dbReference type="NCBI Taxonomy" id="117903"/>
    <lineage>
        <taxon>Eukaryota</taxon>
        <taxon>Metazoa</taxon>
        <taxon>Spiralia</taxon>
        <taxon>Lophotrochozoa</taxon>
        <taxon>Platyhelminthes</taxon>
        <taxon>Monogenea</taxon>
        <taxon>Polyopisthocotylea</taxon>
        <taxon>Polystomatidea</taxon>
        <taxon>Polystomatidae</taxon>
        <taxon>Protopolystoma</taxon>
    </lineage>
</organism>
<comment type="caution">
    <text evidence="2">The sequence shown here is derived from an EMBL/GenBank/DDBJ whole genome shotgun (WGS) entry which is preliminary data.</text>
</comment>
<evidence type="ECO:0000313" key="3">
    <source>
        <dbReference type="Proteomes" id="UP000784294"/>
    </source>
</evidence>
<dbReference type="EMBL" id="CAAALY010249697">
    <property type="protein sequence ID" value="VEL35379.1"/>
    <property type="molecule type" value="Genomic_DNA"/>
</dbReference>
<accession>A0A3S5C4S1</accession>
<evidence type="ECO:0000256" key="1">
    <source>
        <dbReference type="SAM" id="MobiDB-lite"/>
    </source>
</evidence>
<sequence>MYSFRPPPKRTPLGRQPDTGLARDEATGGSRSVINRQLGPQQKTRHVPSGTRDESKSRPGFIQSPFTTPRTCGRRGRRPIVAQLASLDRTGSRCRTKRDMLSTNGHKSCPATHAKRL</sequence>
<feature type="region of interest" description="Disordered" evidence="1">
    <location>
        <begin position="90"/>
        <end position="117"/>
    </location>
</feature>
<feature type="region of interest" description="Disordered" evidence="1">
    <location>
        <begin position="1"/>
        <end position="77"/>
    </location>
</feature>
<feature type="compositionally biased region" description="Pro residues" evidence="1">
    <location>
        <begin position="1"/>
        <end position="10"/>
    </location>
</feature>
<name>A0A3S5C4S1_9PLAT</name>
<protein>
    <submittedName>
        <fullName evidence="2">Uncharacterized protein</fullName>
    </submittedName>
</protein>
<dbReference type="Proteomes" id="UP000784294">
    <property type="component" value="Unassembled WGS sequence"/>
</dbReference>
<reference evidence="2" key="1">
    <citation type="submission" date="2018-11" db="EMBL/GenBank/DDBJ databases">
        <authorList>
            <consortium name="Pathogen Informatics"/>
        </authorList>
    </citation>
    <scope>NUCLEOTIDE SEQUENCE</scope>
</reference>